<reference evidence="1" key="1">
    <citation type="submission" date="2021-02" db="EMBL/GenBank/DDBJ databases">
        <authorList>
            <person name="Dougan E. K."/>
            <person name="Rhodes N."/>
            <person name="Thang M."/>
            <person name="Chan C."/>
        </authorList>
    </citation>
    <scope>NUCLEOTIDE SEQUENCE</scope>
</reference>
<evidence type="ECO:0000313" key="2">
    <source>
        <dbReference type="Proteomes" id="UP000601435"/>
    </source>
</evidence>
<dbReference type="OrthoDB" id="409976at2759"/>
<keyword evidence="2" id="KW-1185">Reference proteome</keyword>
<comment type="caution">
    <text evidence="1">The sequence shown here is derived from an EMBL/GenBank/DDBJ whole genome shotgun (WGS) entry which is preliminary data.</text>
</comment>
<dbReference type="Proteomes" id="UP000601435">
    <property type="component" value="Unassembled WGS sequence"/>
</dbReference>
<protein>
    <submittedName>
        <fullName evidence="1">Uncharacterized protein</fullName>
    </submittedName>
</protein>
<gene>
    <name evidence="1" type="ORF">SNEC2469_LOCUS11369</name>
</gene>
<accession>A0A812R0Z5</accession>
<organism evidence="1 2">
    <name type="scientific">Symbiodinium necroappetens</name>
    <dbReference type="NCBI Taxonomy" id="1628268"/>
    <lineage>
        <taxon>Eukaryota</taxon>
        <taxon>Sar</taxon>
        <taxon>Alveolata</taxon>
        <taxon>Dinophyceae</taxon>
        <taxon>Suessiales</taxon>
        <taxon>Symbiodiniaceae</taxon>
        <taxon>Symbiodinium</taxon>
    </lineage>
</organism>
<proteinExistence type="predicted"/>
<evidence type="ECO:0000313" key="1">
    <source>
        <dbReference type="EMBL" id="CAE7413641.1"/>
    </source>
</evidence>
<sequence length="229" mass="26145">MLTNSCCWPTCWPFGYCKGKNLLRLFGQYMGVVQTPVKLVNVIVGDLPTHETGDFYLTVETGSNPPQITAVVENAEPKFVKFPDEMLIKIRDSSLESNVRFCLKKLNALGSQELCEAYVSPKMLLFWMEQEESVRVRMEPVDRAHTFALPTWILIDVIEYGQMHADHDITIYDFRQKKTTQNSEVKVHPTYKSFKSEYSLMDPAGLQAQEPDARPSFGLLLRALLCDRA</sequence>
<dbReference type="EMBL" id="CAJNJA010018033">
    <property type="protein sequence ID" value="CAE7413641.1"/>
    <property type="molecule type" value="Genomic_DNA"/>
</dbReference>
<dbReference type="AlphaFoldDB" id="A0A812R0Z5"/>
<name>A0A812R0Z5_9DINO</name>